<protein>
    <submittedName>
        <fullName evidence="2">Uncharacterized protein</fullName>
    </submittedName>
</protein>
<reference evidence="2" key="2">
    <citation type="submission" date="2016-11" db="UniProtKB">
        <authorList>
            <consortium name="WormBaseParasite"/>
        </authorList>
    </citation>
    <scope>IDENTIFICATION</scope>
</reference>
<proteinExistence type="predicted"/>
<organism evidence="1 2">
    <name type="scientific">Loa loa</name>
    <name type="common">Eye worm</name>
    <name type="synonym">Filaria loa</name>
    <dbReference type="NCBI Taxonomy" id="7209"/>
    <lineage>
        <taxon>Eukaryota</taxon>
        <taxon>Metazoa</taxon>
        <taxon>Ecdysozoa</taxon>
        <taxon>Nematoda</taxon>
        <taxon>Chromadorea</taxon>
        <taxon>Rhabditida</taxon>
        <taxon>Spirurina</taxon>
        <taxon>Spiruromorpha</taxon>
        <taxon>Filarioidea</taxon>
        <taxon>Onchocercidae</taxon>
        <taxon>Loa</taxon>
    </lineage>
</organism>
<sequence length="183" mass="20314">MFNLYPNSSSLGCLLHPFWLFTLYQLLTLCCRITKIATKTTTVTLEEQQQQPRQLISSSNDTAVAGGCLDATTTSIVTSSSITPIDPQPFFHLSLSPKDKFKLAVGNSGDGFSKRQSRRTVTVLDGSCRVNSAENDRYQLSRQDASVSHARRSPLGRPLFRLQILYLISDVIDVEGIGLQRIF</sequence>
<dbReference type="AlphaFoldDB" id="A0A1I7VTJ9"/>
<evidence type="ECO:0000313" key="1">
    <source>
        <dbReference type="Proteomes" id="UP000095285"/>
    </source>
</evidence>
<name>A0A1I7VTJ9_LOALO</name>
<reference evidence="1" key="1">
    <citation type="submission" date="2012-04" db="EMBL/GenBank/DDBJ databases">
        <title>The Genome Sequence of Loa loa.</title>
        <authorList>
            <consortium name="The Broad Institute Genome Sequencing Platform"/>
            <consortium name="Broad Institute Genome Sequencing Center for Infectious Disease"/>
            <person name="Nutman T.B."/>
            <person name="Fink D.L."/>
            <person name="Russ C."/>
            <person name="Young S."/>
            <person name="Zeng Q."/>
            <person name="Gargeya S."/>
            <person name="Alvarado L."/>
            <person name="Berlin A."/>
            <person name="Chapman S.B."/>
            <person name="Chen Z."/>
            <person name="Freedman E."/>
            <person name="Gellesch M."/>
            <person name="Goldberg J."/>
            <person name="Griggs A."/>
            <person name="Gujja S."/>
            <person name="Heilman E.R."/>
            <person name="Heiman D."/>
            <person name="Howarth C."/>
            <person name="Mehta T."/>
            <person name="Neiman D."/>
            <person name="Pearson M."/>
            <person name="Roberts A."/>
            <person name="Saif S."/>
            <person name="Shea T."/>
            <person name="Shenoy N."/>
            <person name="Sisk P."/>
            <person name="Stolte C."/>
            <person name="Sykes S."/>
            <person name="White J."/>
            <person name="Yandava C."/>
            <person name="Haas B."/>
            <person name="Henn M.R."/>
            <person name="Nusbaum C."/>
            <person name="Birren B."/>
        </authorList>
    </citation>
    <scope>NUCLEOTIDE SEQUENCE [LARGE SCALE GENOMIC DNA]</scope>
</reference>
<keyword evidence="1" id="KW-1185">Reference proteome</keyword>
<evidence type="ECO:0000313" key="2">
    <source>
        <dbReference type="WBParaSite" id="EN70_6138"/>
    </source>
</evidence>
<dbReference type="Proteomes" id="UP000095285">
    <property type="component" value="Unassembled WGS sequence"/>
</dbReference>
<dbReference type="WBParaSite" id="EN70_6138">
    <property type="protein sequence ID" value="EN70_6138"/>
    <property type="gene ID" value="EN70_6138"/>
</dbReference>
<accession>A0A1I7VTJ9</accession>